<sequence length="163" mass="17461">MLVRILSLLILPLLLVACNANPSQPLNGGTQAEPAKSSEVQAAPLKDASSSDEGVLAQIKADEQEAKQEQAATEQEIQQREATFEQRLALDKSVGTTVCTWQNSVGVVKQVEPDRIQVAVQGRAMSATNGAFFSDTANHPELTEQEGNVWTDGSDWAVCDVAL</sequence>
<proteinExistence type="predicted"/>
<keyword evidence="1" id="KW-0175">Coiled coil</keyword>
<evidence type="ECO:0000256" key="3">
    <source>
        <dbReference type="SAM" id="SignalP"/>
    </source>
</evidence>
<evidence type="ECO:0000256" key="1">
    <source>
        <dbReference type="SAM" id="Coils"/>
    </source>
</evidence>
<reference evidence="5" key="1">
    <citation type="journal article" date="2019" name="Int. J. Syst. Evol. Microbiol.">
        <title>The Global Catalogue of Microorganisms (GCM) 10K type strain sequencing project: providing services to taxonomists for standard genome sequencing and annotation.</title>
        <authorList>
            <consortium name="The Broad Institute Genomics Platform"/>
            <consortium name="The Broad Institute Genome Sequencing Center for Infectious Disease"/>
            <person name="Wu L."/>
            <person name="Ma J."/>
        </authorList>
    </citation>
    <scope>NUCLEOTIDE SEQUENCE [LARGE SCALE GENOMIC DNA]</scope>
    <source>
        <strain evidence="5">JCM 30774</strain>
    </source>
</reference>
<feature type="region of interest" description="Disordered" evidence="2">
    <location>
        <begin position="26"/>
        <end position="56"/>
    </location>
</feature>
<evidence type="ECO:0000313" key="5">
    <source>
        <dbReference type="Proteomes" id="UP001597059"/>
    </source>
</evidence>
<dbReference type="Proteomes" id="UP001597059">
    <property type="component" value="Unassembled WGS sequence"/>
</dbReference>
<protein>
    <submittedName>
        <fullName evidence="4">Uncharacterized protein</fullName>
    </submittedName>
</protein>
<evidence type="ECO:0000256" key="2">
    <source>
        <dbReference type="SAM" id="MobiDB-lite"/>
    </source>
</evidence>
<gene>
    <name evidence="4" type="ORF">ACFQ45_04790</name>
</gene>
<feature type="signal peptide" evidence="3">
    <location>
        <begin position="1"/>
        <end position="22"/>
    </location>
</feature>
<dbReference type="PROSITE" id="PS51257">
    <property type="entry name" value="PROKAR_LIPOPROTEIN"/>
    <property type="match status" value="1"/>
</dbReference>
<feature type="coiled-coil region" evidence="1">
    <location>
        <begin position="56"/>
        <end position="83"/>
    </location>
</feature>
<organism evidence="4 5">
    <name type="scientific">Rhodanobacter aciditrophus</name>
    <dbReference type="NCBI Taxonomy" id="1623218"/>
    <lineage>
        <taxon>Bacteria</taxon>
        <taxon>Pseudomonadati</taxon>
        <taxon>Pseudomonadota</taxon>
        <taxon>Gammaproteobacteria</taxon>
        <taxon>Lysobacterales</taxon>
        <taxon>Rhodanobacteraceae</taxon>
        <taxon>Rhodanobacter</taxon>
    </lineage>
</organism>
<feature type="chain" id="PRO_5047266084" evidence="3">
    <location>
        <begin position="23"/>
        <end position="163"/>
    </location>
</feature>
<dbReference type="RefSeq" id="WP_377365841.1">
    <property type="nucleotide sequence ID" value="NZ_JBHTMN010000006.1"/>
</dbReference>
<evidence type="ECO:0000313" key="4">
    <source>
        <dbReference type="EMBL" id="MFD1382666.1"/>
    </source>
</evidence>
<dbReference type="EMBL" id="JBHTMN010000006">
    <property type="protein sequence ID" value="MFD1382666.1"/>
    <property type="molecule type" value="Genomic_DNA"/>
</dbReference>
<name>A0ABW4AZJ7_9GAMM</name>
<keyword evidence="3" id="KW-0732">Signal</keyword>
<comment type="caution">
    <text evidence="4">The sequence shown here is derived from an EMBL/GenBank/DDBJ whole genome shotgun (WGS) entry which is preliminary data.</text>
</comment>
<keyword evidence="5" id="KW-1185">Reference proteome</keyword>
<accession>A0ABW4AZJ7</accession>